<sequence length="150" mass="16364">MLEPRLRTLWLANVAAAAVTLEQSLGVRARLDEWGVLGRDYFVCRGNHDKPDEHRIDHWGTVFHARQRLVEYRVGELRMIGLDTTRLRGSGGTIVVPQLAHRVGPPLEHPAPAANTSACIRITPSAAAPTATTLSCAISPVCSYSRSCGQ</sequence>
<name>A0ABZ1YKV6_9NOCA</name>
<dbReference type="RefSeq" id="WP_327095909.1">
    <property type="nucleotide sequence ID" value="NZ_CP109149.1"/>
</dbReference>
<accession>A0ABZ1YKV6</accession>
<protein>
    <submittedName>
        <fullName evidence="1">Uncharacterized protein</fullName>
    </submittedName>
</protein>
<reference evidence="1" key="1">
    <citation type="submission" date="2022-10" db="EMBL/GenBank/DDBJ databases">
        <title>The complete genomes of actinobacterial strains from the NBC collection.</title>
        <authorList>
            <person name="Joergensen T.S."/>
            <person name="Alvarez Arevalo M."/>
            <person name="Sterndorff E.B."/>
            <person name="Faurdal D."/>
            <person name="Vuksanovic O."/>
            <person name="Mourched A.-S."/>
            <person name="Charusanti P."/>
            <person name="Shaw S."/>
            <person name="Blin K."/>
            <person name="Weber T."/>
        </authorList>
    </citation>
    <scope>NUCLEOTIDE SEQUENCE</scope>
    <source>
        <strain evidence="1">NBC_01482</strain>
    </source>
</reference>
<evidence type="ECO:0000313" key="1">
    <source>
        <dbReference type="EMBL" id="WUV42620.1"/>
    </source>
</evidence>
<keyword evidence="2" id="KW-1185">Reference proteome</keyword>
<gene>
    <name evidence="1" type="ORF">OG563_25530</name>
</gene>
<dbReference type="Proteomes" id="UP001432062">
    <property type="component" value="Chromosome"/>
</dbReference>
<evidence type="ECO:0000313" key="2">
    <source>
        <dbReference type="Proteomes" id="UP001432062"/>
    </source>
</evidence>
<organism evidence="1 2">
    <name type="scientific">Nocardia vinacea</name>
    <dbReference type="NCBI Taxonomy" id="96468"/>
    <lineage>
        <taxon>Bacteria</taxon>
        <taxon>Bacillati</taxon>
        <taxon>Actinomycetota</taxon>
        <taxon>Actinomycetes</taxon>
        <taxon>Mycobacteriales</taxon>
        <taxon>Nocardiaceae</taxon>
        <taxon>Nocardia</taxon>
    </lineage>
</organism>
<dbReference type="EMBL" id="CP109441">
    <property type="protein sequence ID" value="WUV42620.1"/>
    <property type="molecule type" value="Genomic_DNA"/>
</dbReference>
<proteinExistence type="predicted"/>